<evidence type="ECO:0000313" key="2">
    <source>
        <dbReference type="EMBL" id="KAG2199306.1"/>
    </source>
</evidence>
<reference evidence="2" key="1">
    <citation type="submission" date="2020-12" db="EMBL/GenBank/DDBJ databases">
        <title>Metabolic potential, ecology and presence of endohyphal bacteria is reflected in genomic diversity of Mucoromycotina.</title>
        <authorList>
            <person name="Muszewska A."/>
            <person name="Okrasinska A."/>
            <person name="Steczkiewicz K."/>
            <person name="Drgas O."/>
            <person name="Orlowska M."/>
            <person name="Perlinska-Lenart U."/>
            <person name="Aleksandrzak-Piekarczyk T."/>
            <person name="Szatraj K."/>
            <person name="Zielenkiewicz U."/>
            <person name="Pilsyk S."/>
            <person name="Malc E."/>
            <person name="Mieczkowski P."/>
            <person name="Kruszewska J.S."/>
            <person name="Biernat P."/>
            <person name="Pawlowska J."/>
        </authorList>
    </citation>
    <scope>NUCLEOTIDE SEQUENCE</scope>
    <source>
        <strain evidence="2">WA0000017839</strain>
    </source>
</reference>
<feature type="compositionally biased region" description="Low complexity" evidence="1">
    <location>
        <begin position="391"/>
        <end position="405"/>
    </location>
</feature>
<feature type="region of interest" description="Disordered" evidence="1">
    <location>
        <begin position="1"/>
        <end position="22"/>
    </location>
</feature>
<organism evidence="2 3">
    <name type="scientific">Mucor saturninus</name>
    <dbReference type="NCBI Taxonomy" id="64648"/>
    <lineage>
        <taxon>Eukaryota</taxon>
        <taxon>Fungi</taxon>
        <taxon>Fungi incertae sedis</taxon>
        <taxon>Mucoromycota</taxon>
        <taxon>Mucoromycotina</taxon>
        <taxon>Mucoromycetes</taxon>
        <taxon>Mucorales</taxon>
        <taxon>Mucorineae</taxon>
        <taxon>Mucoraceae</taxon>
        <taxon>Mucor</taxon>
    </lineage>
</organism>
<name>A0A8H7QXD1_9FUNG</name>
<dbReference type="OrthoDB" id="2264205at2759"/>
<dbReference type="AlphaFoldDB" id="A0A8H7QXD1"/>
<protein>
    <recommendedName>
        <fullName evidence="4">CCHC-type domain-containing protein</fullName>
    </recommendedName>
</protein>
<sequence length="405" mass="44716">MTVPSTSLENHNHGPSKTLTRSFRDVAAQALPPRAYRNCAKRTYNQKPAVHRNSSYKHAVFYFVEKESLNLIPEFQKARNVRFPFGTCLGTHATDDSQGKIIEVILNNQSAVEDAVNTPILIGLDKKFYATPAVPQDNIILKVHLSKLPFLPVADLHATLVDNFSRFGNVRDVTIYLDDESKTAFCGNGAIFLDRSIDPTSPKAWDKLTYKIDLGNQSFCLGKWAKMESHCVYCKQMGHTPRHCPRAHDNSIASSKKGVRNEEQPFVPSINKVLINPVPSIHVDDNFTTPSTTAVNPANEDVPVLQPSNYFTVLSDNESMMDVSEDDNDRLTDAEEPLLIPNDLPVIVEERSAATTSVPKTTPTTVANSATTHQRVSPRANKGVSAIKYDPSSSSPISSIRKTSA</sequence>
<feature type="region of interest" description="Disordered" evidence="1">
    <location>
        <begin position="352"/>
        <end position="405"/>
    </location>
</feature>
<accession>A0A8H7QXD1</accession>
<comment type="caution">
    <text evidence="2">The sequence shown here is derived from an EMBL/GenBank/DDBJ whole genome shotgun (WGS) entry which is preliminary data.</text>
</comment>
<gene>
    <name evidence="2" type="ORF">INT47_012940</name>
</gene>
<keyword evidence="3" id="KW-1185">Reference proteome</keyword>
<evidence type="ECO:0008006" key="4">
    <source>
        <dbReference type="Google" id="ProtNLM"/>
    </source>
</evidence>
<dbReference type="EMBL" id="JAEPRD010000098">
    <property type="protein sequence ID" value="KAG2199306.1"/>
    <property type="molecule type" value="Genomic_DNA"/>
</dbReference>
<proteinExistence type="predicted"/>
<dbReference type="Proteomes" id="UP000603453">
    <property type="component" value="Unassembled WGS sequence"/>
</dbReference>
<feature type="compositionally biased region" description="Polar residues" evidence="1">
    <location>
        <begin position="1"/>
        <end position="21"/>
    </location>
</feature>
<feature type="compositionally biased region" description="Low complexity" evidence="1">
    <location>
        <begin position="353"/>
        <end position="372"/>
    </location>
</feature>
<evidence type="ECO:0000313" key="3">
    <source>
        <dbReference type="Proteomes" id="UP000603453"/>
    </source>
</evidence>
<evidence type="ECO:0000256" key="1">
    <source>
        <dbReference type="SAM" id="MobiDB-lite"/>
    </source>
</evidence>